<dbReference type="STRING" id="935223.SAMN04488131_10394"/>
<gene>
    <name evidence="1" type="ORF">SAMN04488131_10394</name>
</gene>
<keyword evidence="2" id="KW-1185">Reference proteome</keyword>
<protein>
    <submittedName>
        <fullName evidence="1">WbqC-like protein family protein</fullName>
    </submittedName>
</protein>
<dbReference type="AlphaFoldDB" id="A0A1I2CLM5"/>
<dbReference type="RefSeq" id="WP_091203608.1">
    <property type="nucleotide sequence ID" value="NZ_FONQ01000003.1"/>
</dbReference>
<dbReference type="OrthoDB" id="3611744at2"/>
<organism evidence="1 2">
    <name type="scientific">Flavobacterium xueshanense</name>
    <dbReference type="NCBI Taxonomy" id="935223"/>
    <lineage>
        <taxon>Bacteria</taxon>
        <taxon>Pseudomonadati</taxon>
        <taxon>Bacteroidota</taxon>
        <taxon>Flavobacteriia</taxon>
        <taxon>Flavobacteriales</taxon>
        <taxon>Flavobacteriaceae</taxon>
        <taxon>Flavobacterium</taxon>
    </lineage>
</organism>
<evidence type="ECO:0000313" key="2">
    <source>
        <dbReference type="Proteomes" id="UP000198596"/>
    </source>
</evidence>
<dbReference type="EMBL" id="FONQ01000003">
    <property type="protein sequence ID" value="SFE68630.1"/>
    <property type="molecule type" value="Genomic_DNA"/>
</dbReference>
<evidence type="ECO:0000313" key="1">
    <source>
        <dbReference type="EMBL" id="SFE68630.1"/>
    </source>
</evidence>
<accession>A0A1I2CLM5</accession>
<sequence length="236" mass="27976">MKAAIMQPYFFPYIGYFSLIKHTDIFILFDPVQFIRHGWIERNRILKQNSGWLYIQVPIINKGRDVIIQDLIIDNSQEWKNKIVAQLQPYKKIAPHYYKVMKLIDEIFDKDYQYLIDLNYETIKRICSYLNIDREIFIFSKMNLKIEVANAPDEWALNICKVLDNVTEYWNPPGGESFFDKSKYDAANIKLNFQSVAINPYDQKLKSFEAGLSIIDVIMFNSPEEVNEMLDNYQLK</sequence>
<dbReference type="InterPro" id="IPR014985">
    <property type="entry name" value="WbqC"/>
</dbReference>
<dbReference type="Pfam" id="PF08889">
    <property type="entry name" value="WbqC"/>
    <property type="match status" value="1"/>
</dbReference>
<dbReference type="Proteomes" id="UP000198596">
    <property type="component" value="Unassembled WGS sequence"/>
</dbReference>
<reference evidence="2" key="1">
    <citation type="submission" date="2016-10" db="EMBL/GenBank/DDBJ databases">
        <authorList>
            <person name="Varghese N."/>
            <person name="Submissions S."/>
        </authorList>
    </citation>
    <scope>NUCLEOTIDE SEQUENCE [LARGE SCALE GENOMIC DNA]</scope>
    <source>
        <strain evidence="2">CGMCC 1.9227</strain>
    </source>
</reference>
<name>A0A1I2CLM5_9FLAO</name>
<proteinExistence type="predicted"/>